<evidence type="ECO:0000313" key="13">
    <source>
        <dbReference type="Proteomes" id="UP000516013"/>
    </source>
</evidence>
<evidence type="ECO:0000256" key="10">
    <source>
        <dbReference type="PROSITE-ProRule" id="PRU00560"/>
    </source>
</evidence>
<feature type="domain" description="UvrD-like helicase ATP-binding" evidence="11">
    <location>
        <begin position="246"/>
        <end position="553"/>
    </location>
</feature>
<dbReference type="GO" id="GO:0005829">
    <property type="term" value="C:cytosol"/>
    <property type="evidence" value="ECO:0007669"/>
    <property type="project" value="TreeGrafter"/>
</dbReference>
<dbReference type="InterPro" id="IPR014017">
    <property type="entry name" value="DNA_helicase_UvrD-like_C"/>
</dbReference>
<evidence type="ECO:0000256" key="2">
    <source>
        <dbReference type="ARBA" id="ARBA00022741"/>
    </source>
</evidence>
<keyword evidence="3 10" id="KW-0378">Hydrolase</keyword>
<evidence type="ECO:0000256" key="4">
    <source>
        <dbReference type="ARBA" id="ARBA00022806"/>
    </source>
</evidence>
<dbReference type="GO" id="GO:0000725">
    <property type="term" value="P:recombinational repair"/>
    <property type="evidence" value="ECO:0007669"/>
    <property type="project" value="TreeGrafter"/>
</dbReference>
<evidence type="ECO:0000256" key="9">
    <source>
        <dbReference type="ARBA" id="ARBA00048988"/>
    </source>
</evidence>
<dbReference type="RefSeq" id="WP_187707596.1">
    <property type="nucleotide sequence ID" value="NZ_CP060823.1"/>
</dbReference>
<dbReference type="PANTHER" id="PTHR11070:SF45">
    <property type="entry name" value="DNA 3'-5' HELICASE"/>
    <property type="match status" value="1"/>
</dbReference>
<dbReference type="Proteomes" id="UP000516013">
    <property type="component" value="Plasmid p-r.curvispora1"/>
</dbReference>
<dbReference type="Gene3D" id="3.40.50.300">
    <property type="entry name" value="P-loop containing nucleotide triphosphate hydrolases"/>
    <property type="match status" value="2"/>
</dbReference>
<evidence type="ECO:0000256" key="5">
    <source>
        <dbReference type="ARBA" id="ARBA00022840"/>
    </source>
</evidence>
<evidence type="ECO:0000256" key="6">
    <source>
        <dbReference type="ARBA" id="ARBA00023235"/>
    </source>
</evidence>
<dbReference type="GO" id="GO:0033202">
    <property type="term" value="C:DNA helicase complex"/>
    <property type="evidence" value="ECO:0007669"/>
    <property type="project" value="TreeGrafter"/>
</dbReference>
<keyword evidence="13" id="KW-1185">Reference proteome</keyword>
<dbReference type="SUPFAM" id="SSF143011">
    <property type="entry name" value="RelE-like"/>
    <property type="match status" value="1"/>
</dbReference>
<evidence type="ECO:0000256" key="1">
    <source>
        <dbReference type="ARBA" id="ARBA00009922"/>
    </source>
</evidence>
<dbReference type="GO" id="GO:0016787">
    <property type="term" value="F:hydrolase activity"/>
    <property type="evidence" value="ECO:0007669"/>
    <property type="project" value="UniProtKB-UniRule"/>
</dbReference>
<sequence length="704" mass="81675">MVELKHPVKLAIADSFLDQFGRLPKNIQSKVTSFLNRFKQNPTSSGINYETIKDCKDNRMRSVRIDLEYRAIILKPETGNLYPLLWVGKHDLAYFWAQKRVCQINQISGALQIIDTEEIQNTTERLTTQKQEQPGRFDHIKDEDLMRLGVPQMLIPALRKLVTDADVDNILSHLPQECTDRIIMLAAGYKLPEIYQLIETPKTTIDVENIETALENQDTLSRFVVITEDIELEEMLAAPLEKWRVFLHPSQRKLVERDWNGPVRVLGGAGTGKTVVALHRAKWLVHHRFNMPGDRILFTTYTRNLSIDIASSLKTIVTPEEMERIKVVNLDKWLLEFFKQQNINIKIAYDKETRPLWEKAYNKREEANLSLDFYKQEWEEIIQTNECKNLRDYLKVVRTGRGTRLNREQRQKVWKVIEEYMNLLSEEGLREPKDAMRDAIEILKQNPRGIKYQSVIVDEAQDMSKIAFELIRAIVGPAKPNDIFIVGDGHQRIYGSAVKLSQCDIDIRGRSKKLILNYRTTDENRKWATDILSPLTIDDLDGGIDNLKEYRSLLHGEKPIVKGFNSIEEEIEYILNFLREINKTEKESVTCIALRTKELIERYKEGLKELEIQEIIGEQEERGERIRIATMHRVKGLQFDHIILPSVNADIIPFKSALERSADLTAKEQFLTRERCLVHVAATRAKKQILVTYYGKPSPFLNLS</sequence>
<protein>
    <recommendedName>
        <fullName evidence="8">DNA 3'-5' helicase</fullName>
        <ecNumber evidence="8">5.6.2.4</ecNumber>
    </recommendedName>
</protein>
<keyword evidence="2 10" id="KW-0547">Nucleotide-binding</keyword>
<dbReference type="InterPro" id="IPR014016">
    <property type="entry name" value="UvrD-like_ATP-bd"/>
</dbReference>
<dbReference type="EMBL" id="CP060823">
    <property type="protein sequence ID" value="QNP31431.1"/>
    <property type="molecule type" value="Genomic_DNA"/>
</dbReference>
<dbReference type="InterPro" id="IPR035093">
    <property type="entry name" value="RelE/ParE_toxin_dom_sf"/>
</dbReference>
<proteinExistence type="inferred from homology"/>
<dbReference type="GO" id="GO:0003677">
    <property type="term" value="F:DNA binding"/>
    <property type="evidence" value="ECO:0007669"/>
    <property type="project" value="UniProtKB-KW"/>
</dbReference>
<dbReference type="EC" id="5.6.2.4" evidence="8"/>
<gene>
    <name evidence="12" type="ORF">IAR63_17740</name>
</gene>
<accession>A0A7H0F5W5</accession>
<dbReference type="KEGG" id="ccur:IAR63_17740"/>
<feature type="binding site" evidence="10">
    <location>
        <begin position="267"/>
        <end position="274"/>
    </location>
    <ligand>
        <name>ATP</name>
        <dbReference type="ChEBI" id="CHEBI:30616"/>
    </ligand>
</feature>
<reference evidence="12 13" key="1">
    <citation type="submission" date="2020-08" db="EMBL/GenBank/DDBJ databases">
        <title>Complete genome sequence of Raphidiopsis curvispora isolated from drinking water reservoir in South Korea.</title>
        <authorList>
            <person name="Jeong J."/>
        </authorList>
    </citation>
    <scope>NUCLEOTIDE SEQUENCE [LARGE SCALE GENOMIC DNA]</scope>
    <source>
        <strain evidence="12 13">GIHE-G1</strain>
        <plasmid evidence="12 13">p-r.curvispora1</plasmid>
    </source>
</reference>
<dbReference type="Pfam" id="PF13361">
    <property type="entry name" value="UvrD_C"/>
    <property type="match status" value="1"/>
</dbReference>
<dbReference type="GO" id="GO:0043138">
    <property type="term" value="F:3'-5' DNA helicase activity"/>
    <property type="evidence" value="ECO:0007669"/>
    <property type="project" value="UniProtKB-EC"/>
</dbReference>
<dbReference type="InterPro" id="IPR013986">
    <property type="entry name" value="DExx_box_DNA_helicase_dom_sf"/>
</dbReference>
<name>A0A7H0F5W5_9CYAN</name>
<dbReference type="GO" id="GO:0005524">
    <property type="term" value="F:ATP binding"/>
    <property type="evidence" value="ECO:0007669"/>
    <property type="project" value="UniProtKB-UniRule"/>
</dbReference>
<evidence type="ECO:0000259" key="11">
    <source>
        <dbReference type="PROSITE" id="PS51198"/>
    </source>
</evidence>
<geneLocation type="plasmid" evidence="12 13">
    <name>p-r.curvispora1</name>
</geneLocation>
<dbReference type="Gene3D" id="1.10.10.160">
    <property type="match status" value="1"/>
</dbReference>
<keyword evidence="12" id="KW-0614">Plasmid</keyword>
<dbReference type="InterPro" id="IPR027417">
    <property type="entry name" value="P-loop_NTPase"/>
</dbReference>
<dbReference type="InterPro" id="IPR000212">
    <property type="entry name" value="DNA_helicase_UvrD/REP"/>
</dbReference>
<keyword evidence="5 10" id="KW-0067">ATP-binding</keyword>
<organism evidence="12 13">
    <name type="scientific">Cylindrospermopsis curvispora GIHE-G1</name>
    <dbReference type="NCBI Taxonomy" id="2666332"/>
    <lineage>
        <taxon>Bacteria</taxon>
        <taxon>Bacillati</taxon>
        <taxon>Cyanobacteriota</taxon>
        <taxon>Cyanophyceae</taxon>
        <taxon>Nostocales</taxon>
        <taxon>Aphanizomenonaceae</taxon>
        <taxon>Cylindrospermopsis</taxon>
    </lineage>
</organism>
<evidence type="ECO:0000256" key="3">
    <source>
        <dbReference type="ARBA" id="ARBA00022801"/>
    </source>
</evidence>
<comment type="catalytic activity">
    <reaction evidence="9">
        <text>ATP + H2O = ADP + phosphate + H(+)</text>
        <dbReference type="Rhea" id="RHEA:13065"/>
        <dbReference type="ChEBI" id="CHEBI:15377"/>
        <dbReference type="ChEBI" id="CHEBI:15378"/>
        <dbReference type="ChEBI" id="CHEBI:30616"/>
        <dbReference type="ChEBI" id="CHEBI:43474"/>
        <dbReference type="ChEBI" id="CHEBI:456216"/>
        <dbReference type="EC" id="5.6.2.4"/>
    </reaction>
</comment>
<comment type="catalytic activity">
    <reaction evidence="7">
        <text>Couples ATP hydrolysis with the unwinding of duplex DNA by translocating in the 3'-5' direction.</text>
        <dbReference type="EC" id="5.6.2.4"/>
    </reaction>
</comment>
<evidence type="ECO:0000256" key="8">
    <source>
        <dbReference type="ARBA" id="ARBA00034808"/>
    </source>
</evidence>
<dbReference type="Pfam" id="PF00580">
    <property type="entry name" value="UvrD-helicase"/>
    <property type="match status" value="1"/>
</dbReference>
<dbReference type="SUPFAM" id="SSF52540">
    <property type="entry name" value="P-loop containing nucleoside triphosphate hydrolases"/>
    <property type="match status" value="1"/>
</dbReference>
<evidence type="ECO:0000256" key="7">
    <source>
        <dbReference type="ARBA" id="ARBA00034617"/>
    </source>
</evidence>
<dbReference type="AlphaFoldDB" id="A0A7H0F5W5"/>
<comment type="similarity">
    <text evidence="1">Belongs to the helicase family. UvrD subfamily.</text>
</comment>
<evidence type="ECO:0000313" key="12">
    <source>
        <dbReference type="EMBL" id="QNP31431.1"/>
    </source>
</evidence>
<keyword evidence="6" id="KW-0413">Isomerase</keyword>
<keyword evidence="4 10" id="KW-0347">Helicase</keyword>
<dbReference type="PANTHER" id="PTHR11070">
    <property type="entry name" value="UVRD / RECB / PCRA DNA HELICASE FAMILY MEMBER"/>
    <property type="match status" value="1"/>
</dbReference>
<dbReference type="PROSITE" id="PS51198">
    <property type="entry name" value="UVRD_HELICASE_ATP_BIND"/>
    <property type="match status" value="1"/>
</dbReference>